<feature type="compositionally biased region" description="Low complexity" evidence="1">
    <location>
        <begin position="745"/>
        <end position="756"/>
    </location>
</feature>
<protein>
    <submittedName>
        <fullName evidence="2">Uncharacterized protein</fullName>
    </submittedName>
</protein>
<comment type="caution">
    <text evidence="2">The sequence shown here is derived from an EMBL/GenBank/DDBJ whole genome shotgun (WGS) entry which is preliminary data.</text>
</comment>
<feature type="compositionally biased region" description="Low complexity" evidence="1">
    <location>
        <begin position="452"/>
        <end position="483"/>
    </location>
</feature>
<feature type="compositionally biased region" description="Polar residues" evidence="1">
    <location>
        <begin position="695"/>
        <end position="744"/>
    </location>
</feature>
<evidence type="ECO:0000313" key="2">
    <source>
        <dbReference type="EMBL" id="KAA6371202.1"/>
    </source>
</evidence>
<feature type="non-terminal residue" evidence="2">
    <location>
        <position position="1"/>
    </location>
</feature>
<organism evidence="2 3">
    <name type="scientific">Streblomastix strix</name>
    <dbReference type="NCBI Taxonomy" id="222440"/>
    <lineage>
        <taxon>Eukaryota</taxon>
        <taxon>Metamonada</taxon>
        <taxon>Preaxostyla</taxon>
        <taxon>Oxymonadida</taxon>
        <taxon>Streblomastigidae</taxon>
        <taxon>Streblomastix</taxon>
    </lineage>
</organism>
<dbReference type="EMBL" id="SNRW01014685">
    <property type="protein sequence ID" value="KAA6371202.1"/>
    <property type="molecule type" value="Genomic_DNA"/>
</dbReference>
<sequence>PDPYANFATFEAFYDKQDLFDQPQKLLYMIDQDIIQSMTLQVVLCVIEFESSSEIAKLRTYALSQYRQFSQEHIEHDKKQKLEALRLHFSYLITIFMDALSGTNKGRERAKTIVATAGLSDLLVGFIDPDYSEVKRDYLDALDVTIEFFSPQEVEKLVQNREILLRLSKTAMAYRKQDKGITNLAVKILASVAKHGIKLGEGAVSFSVMGNTFAVMMQQVAQGQIPKLPETKKHPFQEKCEKDGADTTLLTIFQEKMIELKDDNKTIIRSNGTDPDNEEEQILYTRLACASCVMLFHNGRQLFPQHQLAIDTLAEEIYPIRLIQSVANSNVREHRAMLEKRLEDASMAIVALSYILRVPANHIYTDINVITRNLEQYMNLTFAFPNTDVKNALGLLVTLAQTISTSHIAALVNGSVVQQIRALQAQKKEVDVIEKFNILDIIIAQHQVKMSGSQQMQTSTKSTSSNSGTMKSTSGTTTASNSSPLSIQQLNPSPPISTPVQQQQFKSSSNITPPPNIILPPPNNIPAQQQQFVIPSNQAFEPTSNQAFGQTSNQAFGQTSNQAFGQTSNQAFGQTSNQAFGPTSNQAFGQTSNQAFGQTSNQAFGQTSNQAFGPTSNQAFGLTQNQTYGSQGQLQGQTAYQPPVTFSQQTPQQFQGTVQSSLQQGSYIAPQVNYQQQTYTQTPLAYPNVKQTGHANIQQSGYPNAQQSGYPNAQQSSYPNAQQSGYPTNQPAAYPNIQQPSYPNTQQQSYTSTQQQAFPNVQQPAYPNAYTYAQPQTYSNTQPQTYPGSQPQNYTNVQPSAYPN</sequence>
<name>A0A5J4UMA8_9EUKA</name>
<feature type="region of interest" description="Disordered" evidence="1">
    <location>
        <begin position="695"/>
        <end position="804"/>
    </location>
</feature>
<proteinExistence type="predicted"/>
<feature type="region of interest" description="Disordered" evidence="1">
    <location>
        <begin position="452"/>
        <end position="520"/>
    </location>
</feature>
<dbReference type="OrthoDB" id="248320at2759"/>
<feature type="compositionally biased region" description="Polar residues" evidence="1">
    <location>
        <begin position="757"/>
        <end position="804"/>
    </location>
</feature>
<dbReference type="Proteomes" id="UP000324800">
    <property type="component" value="Unassembled WGS sequence"/>
</dbReference>
<evidence type="ECO:0000256" key="1">
    <source>
        <dbReference type="SAM" id="MobiDB-lite"/>
    </source>
</evidence>
<feature type="compositionally biased region" description="Polar residues" evidence="1">
    <location>
        <begin position="498"/>
        <end position="509"/>
    </location>
</feature>
<accession>A0A5J4UMA8</accession>
<reference evidence="2 3" key="1">
    <citation type="submission" date="2019-03" db="EMBL/GenBank/DDBJ databases">
        <title>Single cell metagenomics reveals metabolic interactions within the superorganism composed of flagellate Streblomastix strix and complex community of Bacteroidetes bacteria on its surface.</title>
        <authorList>
            <person name="Treitli S.C."/>
            <person name="Kolisko M."/>
            <person name="Husnik F."/>
            <person name="Keeling P."/>
            <person name="Hampl V."/>
        </authorList>
    </citation>
    <scope>NUCLEOTIDE SEQUENCE [LARGE SCALE GENOMIC DNA]</scope>
    <source>
        <strain evidence="2">ST1C</strain>
    </source>
</reference>
<feature type="non-terminal residue" evidence="2">
    <location>
        <position position="804"/>
    </location>
</feature>
<gene>
    <name evidence="2" type="ORF">EZS28_033271</name>
</gene>
<dbReference type="AlphaFoldDB" id="A0A5J4UMA8"/>
<evidence type="ECO:0000313" key="3">
    <source>
        <dbReference type="Proteomes" id="UP000324800"/>
    </source>
</evidence>